<sequence>MVNSAIRAFSLPERRFAGASLGDISYDDPHSIKPTSVRWFYKDETSKKWVPFSGYDSLLIEFTYLNLLKTHESVQSVGAVDTFKPLLVREGLYEVDIVANHCYPVYWESPTGPTDILRGTWFKDPGGPNCVPIEDETMLKQLESAYALLSQRLSDTESLPSEVVSPNFDSEDEVGAETASSITSLFSASSKPACKYCFIIAFYLNKRHSDQRLSLYNALDNVFTA</sequence>
<dbReference type="Pfam" id="PF23463">
    <property type="entry name" value="WWE_2"/>
    <property type="match status" value="1"/>
</dbReference>
<evidence type="ECO:0000313" key="3">
    <source>
        <dbReference type="Proteomes" id="UP000274429"/>
    </source>
</evidence>
<dbReference type="PANTHER" id="PTHR23509:SF10">
    <property type="entry name" value="LD21067P"/>
    <property type="match status" value="1"/>
</dbReference>
<feature type="domain" description="C20G8.02-like WWE" evidence="1">
    <location>
        <begin position="27"/>
        <end position="111"/>
    </location>
</feature>
<protein>
    <submittedName>
        <fullName evidence="4">WWE domain-containing protein</fullName>
    </submittedName>
</protein>
<reference evidence="4" key="1">
    <citation type="submission" date="2017-02" db="UniProtKB">
        <authorList>
            <consortium name="WormBaseParasite"/>
        </authorList>
    </citation>
    <scope>IDENTIFICATION</scope>
</reference>
<dbReference type="GO" id="GO:0005737">
    <property type="term" value="C:cytoplasm"/>
    <property type="evidence" value="ECO:0007669"/>
    <property type="project" value="TreeGrafter"/>
</dbReference>
<dbReference type="WBParaSite" id="TTAC_0000402801-mRNA-1">
    <property type="protein sequence ID" value="TTAC_0000402801-mRNA-1"/>
    <property type="gene ID" value="TTAC_0000402801"/>
</dbReference>
<dbReference type="Proteomes" id="UP000274429">
    <property type="component" value="Unassembled WGS sequence"/>
</dbReference>
<evidence type="ECO:0000313" key="2">
    <source>
        <dbReference type="EMBL" id="VDM23979.1"/>
    </source>
</evidence>
<proteinExistence type="predicted"/>
<dbReference type="InterPro" id="IPR057826">
    <property type="entry name" value="WWE_C20G8.02"/>
</dbReference>
<dbReference type="STRING" id="6205.A0A0R3WTD8"/>
<gene>
    <name evidence="2" type="ORF">TTAC_LOCUS4012</name>
</gene>
<dbReference type="AlphaFoldDB" id="A0A0R3WTD8"/>
<organism evidence="4">
    <name type="scientific">Hydatigena taeniaeformis</name>
    <name type="common">Feline tapeworm</name>
    <name type="synonym">Taenia taeniaeformis</name>
    <dbReference type="NCBI Taxonomy" id="6205"/>
    <lineage>
        <taxon>Eukaryota</taxon>
        <taxon>Metazoa</taxon>
        <taxon>Spiralia</taxon>
        <taxon>Lophotrochozoa</taxon>
        <taxon>Platyhelminthes</taxon>
        <taxon>Cestoda</taxon>
        <taxon>Eucestoda</taxon>
        <taxon>Cyclophyllidea</taxon>
        <taxon>Taeniidae</taxon>
        <taxon>Hydatigera</taxon>
    </lineage>
</organism>
<dbReference type="GO" id="GO:0004620">
    <property type="term" value="F:phospholipase activity"/>
    <property type="evidence" value="ECO:0007669"/>
    <property type="project" value="TreeGrafter"/>
</dbReference>
<accession>A0A0R3WTD8</accession>
<dbReference type="OrthoDB" id="6286779at2759"/>
<keyword evidence="3" id="KW-1185">Reference proteome</keyword>
<evidence type="ECO:0000259" key="1">
    <source>
        <dbReference type="Pfam" id="PF23463"/>
    </source>
</evidence>
<dbReference type="EMBL" id="UYWX01003474">
    <property type="protein sequence ID" value="VDM23979.1"/>
    <property type="molecule type" value="Genomic_DNA"/>
</dbReference>
<dbReference type="InterPro" id="IPR058055">
    <property type="entry name" value="PA-PLA1"/>
</dbReference>
<evidence type="ECO:0000313" key="4">
    <source>
        <dbReference type="WBParaSite" id="TTAC_0000402801-mRNA-1"/>
    </source>
</evidence>
<reference evidence="2 3" key="2">
    <citation type="submission" date="2018-11" db="EMBL/GenBank/DDBJ databases">
        <authorList>
            <consortium name="Pathogen Informatics"/>
        </authorList>
    </citation>
    <scope>NUCLEOTIDE SEQUENCE [LARGE SCALE GENOMIC DNA]</scope>
</reference>
<name>A0A0R3WTD8_HYDTA</name>
<dbReference type="PANTHER" id="PTHR23509">
    <property type="entry name" value="PA-PL1 PHOSPHOLIPASE FAMILY"/>
    <property type="match status" value="1"/>
</dbReference>